<comment type="caution">
    <text evidence="4">The sequence shown here is derived from an EMBL/GenBank/DDBJ whole genome shotgun (WGS) entry which is preliminary data.</text>
</comment>
<gene>
    <name evidence="4" type="ORF">G6042_01960</name>
</gene>
<dbReference type="Pfam" id="PF19081">
    <property type="entry name" value="Ig_7"/>
    <property type="match status" value="1"/>
</dbReference>
<name>A0ABX1QSM5_9FLAO</name>
<feature type="domain" description="Ig-like" evidence="3">
    <location>
        <begin position="209"/>
        <end position="308"/>
    </location>
</feature>
<organism evidence="4 5">
    <name type="scientific">Flavobacterium solisilvae</name>
    <dbReference type="NCBI Taxonomy" id="1852019"/>
    <lineage>
        <taxon>Bacteria</taxon>
        <taxon>Pseudomonadati</taxon>
        <taxon>Bacteroidota</taxon>
        <taxon>Flavobacteriia</taxon>
        <taxon>Flavobacteriales</taxon>
        <taxon>Flavobacteriaceae</taxon>
        <taxon>Flavobacterium</taxon>
    </lineage>
</organism>
<feature type="signal peptide" evidence="2">
    <location>
        <begin position="1"/>
        <end position="24"/>
    </location>
</feature>
<proteinExistence type="predicted"/>
<keyword evidence="5" id="KW-1185">Reference proteome</keyword>
<evidence type="ECO:0000313" key="4">
    <source>
        <dbReference type="EMBL" id="NMH24030.1"/>
    </source>
</evidence>
<dbReference type="PROSITE" id="PS50835">
    <property type="entry name" value="IG_LIKE"/>
    <property type="match status" value="1"/>
</dbReference>
<dbReference type="InterPro" id="IPR044023">
    <property type="entry name" value="Ig_7"/>
</dbReference>
<dbReference type="EMBL" id="JAAMPT010000192">
    <property type="protein sequence ID" value="NMH24030.1"/>
    <property type="molecule type" value="Genomic_DNA"/>
</dbReference>
<dbReference type="RefSeq" id="WP_169522580.1">
    <property type="nucleotide sequence ID" value="NZ_JAAMPT010000192.1"/>
</dbReference>
<dbReference type="Gene3D" id="2.60.40.1220">
    <property type="match status" value="1"/>
</dbReference>
<evidence type="ECO:0000313" key="5">
    <source>
        <dbReference type="Proteomes" id="UP000767947"/>
    </source>
</evidence>
<keyword evidence="1 2" id="KW-0732">Signal</keyword>
<evidence type="ECO:0000259" key="3">
    <source>
        <dbReference type="PROSITE" id="PS50835"/>
    </source>
</evidence>
<accession>A0ABX1QSM5</accession>
<protein>
    <recommendedName>
        <fullName evidence="3">Ig-like domain-containing protein</fullName>
    </recommendedName>
</protein>
<feature type="chain" id="PRO_5046875986" description="Ig-like domain-containing protein" evidence="2">
    <location>
        <begin position="25"/>
        <end position="1065"/>
    </location>
</feature>
<dbReference type="InterPro" id="IPR014755">
    <property type="entry name" value="Cu-Rt/internalin_Ig-like"/>
</dbReference>
<dbReference type="InterPro" id="IPR007110">
    <property type="entry name" value="Ig-like_dom"/>
</dbReference>
<evidence type="ECO:0000256" key="2">
    <source>
        <dbReference type="SAM" id="SignalP"/>
    </source>
</evidence>
<reference evidence="4 5" key="1">
    <citation type="submission" date="2020-02" db="EMBL/GenBank/DDBJ databases">
        <title>Flavobacterium sp. genome.</title>
        <authorList>
            <person name="Jung H.S."/>
            <person name="Baek J.H."/>
            <person name="Jeon C.O."/>
        </authorList>
    </citation>
    <scope>NUCLEOTIDE SEQUENCE [LARGE SCALE GENOMIC DNA]</scope>
    <source>
        <strain evidence="4 5">SE-s27</strain>
    </source>
</reference>
<dbReference type="Proteomes" id="UP000767947">
    <property type="component" value="Unassembled WGS sequence"/>
</dbReference>
<evidence type="ECO:0000256" key="1">
    <source>
        <dbReference type="ARBA" id="ARBA00022729"/>
    </source>
</evidence>
<feature type="non-terminal residue" evidence="4">
    <location>
        <position position="1065"/>
    </location>
</feature>
<sequence>MKIKFTSKYLITLLLLIFVRNINAQCVDIQTILVDACSATSPSNDEGFNEMVRFRVGPNPLNVANLSVNWPSNAWTGVIQNATTAAKVASINASIIAAGNCGQVLEPTGGVLPANSTVLLVTSQNFTINYNSFNSLTSTLYIIFQNNNSVTGGHFGNYNPTPGTRTLSISFGGTCSDTVTYERSNLVNIFGVSGGTLAEQDGAAVNFSPSGVPTYVNEGCTAPVPPFTVNATASPTSCVSPGSVVNLTGTAQGYQSLQWTSDSGGTFSAPTALNSNYNVPSTATGTITLTLTATNVCNVSISSSVTISIGTSLTPTVVSPITYCQNATASALTATPSAGGTLNWYGTNATGGTVSSTAPTPSTTANGTTTYYVSQTIGACESPRVAIVVIVSNTPPSQAPQLFCDVANSTPTSVAFDFNNIGQTNFTYSYSIDGGTPVIGTHVSPSNFSVPGVAPGQTVTFSLTWNGVCGASLTASTTVPTFTQLGPYCAGQTIPNLPLTSLNGKTGTWSPAVVDNMNTGTYVFTPNPEQCASRTSMTIVVTSSPTLVITNPPTICSPSTVDLTLASVTAGSSPGTLTYWTNSAGTIVLNNPTAIATDGIYYIRLTNGSCSTIQQVQVTINSSPTLVITNPPAVCSPATVDLTVASVTAGSSAGTLTYWTNSAGTTVLNNPNAVTSSGTYYIRLTNGSCSTIQPVVVTINPSSTLVITNPPAVCSPSTVDLTLASVTAGSSTGTLSYWTNAAGTTVLNNPNAITADGTYYIKLTNGICSTIQPVVVTVNPNPTLVITNPSTVCSPVTVDLTVASVTAGSSTGTLTYWQDSAGTVVLNNPNAVDTDGTYYIRLTNGSCSTIQPVEVTIIPEPVVAIDIIENCSGNQVVVTSPLGNEFVYSLDGSTPQISPVFNNLSAGNHTIVAIQTVGNCTSAPFNFVVNPFVNDVVVNPNPLPLELCDPNNDGFSVFDLTSAISSIIGSNTYTVTYHETETDAIIDGTIIPSPTSYPNINPWNQTIYIRVESATSGCFEVVELELIVNPTPEATEPTDYHLCDYTGAVGYESFNLTTKIAEILG</sequence>